<comment type="caution">
    <text evidence="4">The sequence shown here is derived from an EMBL/GenBank/DDBJ whole genome shotgun (WGS) entry which is preliminary data.</text>
</comment>
<evidence type="ECO:0000313" key="5">
    <source>
        <dbReference type="Proteomes" id="UP000294003"/>
    </source>
</evidence>
<evidence type="ECO:0008006" key="6">
    <source>
        <dbReference type="Google" id="ProtNLM"/>
    </source>
</evidence>
<accession>A0ABY0H982</accession>
<feature type="domain" description="Dynamin N-terminal" evidence="2">
    <location>
        <begin position="134"/>
        <end position="415"/>
    </location>
</feature>
<evidence type="ECO:0000259" key="2">
    <source>
        <dbReference type="Pfam" id="PF00350"/>
    </source>
</evidence>
<dbReference type="Pfam" id="PF00350">
    <property type="entry name" value="Dynamin_N"/>
    <property type="match status" value="1"/>
</dbReference>
<feature type="region of interest" description="Disordered" evidence="1">
    <location>
        <begin position="291"/>
        <end position="340"/>
    </location>
</feature>
<proteinExistence type="predicted"/>
<feature type="compositionally biased region" description="Basic and acidic residues" evidence="1">
    <location>
        <begin position="298"/>
        <end position="307"/>
    </location>
</feature>
<dbReference type="PANTHER" id="PTHR36681">
    <property type="entry name" value="NUCLEAR GTPASE, GERMINAL CENTER-ASSOCIATED, TANDEM DUPLICATE 3"/>
    <property type="match status" value="1"/>
</dbReference>
<protein>
    <recommendedName>
        <fullName evidence="6">G domain-containing protein</fullName>
    </recommendedName>
</protein>
<evidence type="ECO:0000256" key="1">
    <source>
        <dbReference type="SAM" id="MobiDB-lite"/>
    </source>
</evidence>
<feature type="compositionally biased region" description="Acidic residues" evidence="1">
    <location>
        <begin position="311"/>
        <end position="335"/>
    </location>
</feature>
<dbReference type="Proteomes" id="UP000294003">
    <property type="component" value="Unassembled WGS sequence"/>
</dbReference>
<feature type="region of interest" description="Disordered" evidence="1">
    <location>
        <begin position="617"/>
        <end position="645"/>
    </location>
</feature>
<dbReference type="EMBL" id="QJNS01000127">
    <property type="protein sequence ID" value="RYO85874.1"/>
    <property type="molecule type" value="Genomic_DNA"/>
</dbReference>
<feature type="compositionally biased region" description="Polar residues" evidence="1">
    <location>
        <begin position="20"/>
        <end position="49"/>
    </location>
</feature>
<keyword evidence="5" id="KW-1185">Reference proteome</keyword>
<name>A0ABY0H982_9PEZI</name>
<gene>
    <name evidence="4" type="ORF">DL762_005021</name>
</gene>
<sequence>MSAFRNSTAPADEEAVASGEPSSDPSEPVLLSSQATSDSAQNLTLGDNTNIKREVTSESMEVASAVQHTFPNLQEVVTSGSVEDLERGTKVGITVLNGIIQRLNHAKDCRDVSHWLQSMKDLLPQAKTPQYILGVVGSTGHGKSSLINALLQETHIVPTNCVRACTAVITEISWNPSDNPEERYIGNIEFISKEEWRYELDHLFSDLMQSNGSLTGDSTNKATDAGVAWAKIRAVYPHITKEALPKTDADSLANDPAVGSLLGATKTIHRATAQTFYNDIRVYVDSKQKFSCSGSKDTTSEKHDKLNADSIQDDTSDDSAYDDEAESDNAEDDEAPDTKERKMELWPLIKVVRVQTKADVLSTGAVIVDLPGVEDSNAARAAIAGKYIEKCHGIWIVANIQRAVDDKSAQNVLSQSFRQQLQLDGNFSNITFICTKTDDICFDEATRSLGLYHEQKLLRRKEKALERWEASNRTRLYHERLHSDILLEFLGEIDRILAQWENLESRQKGGATVHVPLIEPRKRKNIELNAGSRKRQKVDSHRGEQNPQAPPSVDELLDELKTGGPSMAANQPLDGEQIRSMIEYLRSKKSVVLDEKEVMDNRMEDNELIHAGLSDAVSQQERKLDEEFSQQPNPESFDPEDEQRDYGSLATGLPVFCISSRAYQSLSNLSDNGNQMLGFESPETTEIPQLIEHAKKLTESRRAQAYDLIRPLKKKLGNSWEQAFTKKIPKALEEFTIASEELLQTFHKAIKAQLQQKSTFTSINILQAQLKSRAEGLTHMARSFNDDVTTQQREANRSFHPAVMNAMSGTYEDCADDGGPGCFLRIQNRMDRDLRENGLLIFEEAAKPVKRRPQGLCDHLKTGLEAKTAKILDNLATDYSNVIVGRDITRESKVAREEVSLLLKGLDDMFEHALQVNAEVPARGPSAVDTAVIKREEAEQGTGLPFLI</sequence>
<evidence type="ECO:0000313" key="4">
    <source>
        <dbReference type="EMBL" id="RYO85874.1"/>
    </source>
</evidence>
<feature type="region of interest" description="Disordered" evidence="1">
    <location>
        <begin position="1"/>
        <end position="49"/>
    </location>
</feature>
<dbReference type="PANTHER" id="PTHR36681:SF3">
    <property type="entry name" value="NUCLEAR GTPASE, GERMINAL CENTER-ASSOCIATED, TANDEM DUPLICATE 3"/>
    <property type="match status" value="1"/>
</dbReference>
<dbReference type="SUPFAM" id="SSF52540">
    <property type="entry name" value="P-loop containing nucleoside triphosphate hydrolases"/>
    <property type="match status" value="1"/>
</dbReference>
<dbReference type="Gene3D" id="3.40.50.300">
    <property type="entry name" value="P-loop containing nucleotide triphosphate hydrolases"/>
    <property type="match status" value="2"/>
</dbReference>
<dbReference type="InterPro" id="IPR056024">
    <property type="entry name" value="DUF7605"/>
</dbReference>
<feature type="domain" description="DUF7605" evidence="3">
    <location>
        <begin position="707"/>
        <end position="838"/>
    </location>
</feature>
<dbReference type="InterPro" id="IPR045063">
    <property type="entry name" value="Dynamin_N"/>
</dbReference>
<evidence type="ECO:0000259" key="3">
    <source>
        <dbReference type="Pfam" id="PF24564"/>
    </source>
</evidence>
<feature type="region of interest" description="Disordered" evidence="1">
    <location>
        <begin position="524"/>
        <end position="575"/>
    </location>
</feature>
<dbReference type="Pfam" id="PF24564">
    <property type="entry name" value="DUF7605"/>
    <property type="match status" value="1"/>
</dbReference>
<dbReference type="InterPro" id="IPR027417">
    <property type="entry name" value="P-loop_NTPase"/>
</dbReference>
<organism evidence="4 5">
    <name type="scientific">Monosporascus cannonballus</name>
    <dbReference type="NCBI Taxonomy" id="155416"/>
    <lineage>
        <taxon>Eukaryota</taxon>
        <taxon>Fungi</taxon>
        <taxon>Dikarya</taxon>
        <taxon>Ascomycota</taxon>
        <taxon>Pezizomycotina</taxon>
        <taxon>Sordariomycetes</taxon>
        <taxon>Xylariomycetidae</taxon>
        <taxon>Xylariales</taxon>
        <taxon>Xylariales incertae sedis</taxon>
        <taxon>Monosporascus</taxon>
    </lineage>
</organism>
<reference evidence="4 5" key="1">
    <citation type="submission" date="2018-06" db="EMBL/GenBank/DDBJ databases">
        <title>Complete Genomes of Monosporascus.</title>
        <authorList>
            <person name="Robinson A.J."/>
            <person name="Natvig D.O."/>
        </authorList>
    </citation>
    <scope>NUCLEOTIDE SEQUENCE [LARGE SCALE GENOMIC DNA]</scope>
    <source>
        <strain evidence="4 5">CBS 609.92</strain>
    </source>
</reference>